<comment type="caution">
    <text evidence="15">The sequence shown here is derived from an EMBL/GenBank/DDBJ whole genome shotgun (WGS) entry which is preliminary data.</text>
</comment>
<keyword evidence="5 15" id="KW-0067">ATP-binding</keyword>
<comment type="catalytic activity">
    <reaction evidence="9">
        <text>L-arabinose(out) + ATP + H2O = L-arabinose(in) + ADP + phosphate + H(+)</text>
        <dbReference type="Rhea" id="RHEA:30007"/>
        <dbReference type="ChEBI" id="CHEBI:15377"/>
        <dbReference type="ChEBI" id="CHEBI:15378"/>
        <dbReference type="ChEBI" id="CHEBI:17535"/>
        <dbReference type="ChEBI" id="CHEBI:30616"/>
        <dbReference type="ChEBI" id="CHEBI:43474"/>
        <dbReference type="ChEBI" id="CHEBI:456216"/>
        <dbReference type="EC" id="7.5.2.13"/>
    </reaction>
    <physiologicalReaction direction="left-to-right" evidence="9">
        <dbReference type="Rhea" id="RHEA:30008"/>
    </physiologicalReaction>
</comment>
<dbReference type="PANTHER" id="PTHR43875:SF15">
    <property type="entry name" value="TREHALOSE IMPORT ATP-BINDING PROTEIN SUGC"/>
    <property type="match status" value="1"/>
</dbReference>
<dbReference type="InterPro" id="IPR047641">
    <property type="entry name" value="ABC_transpr_MalK/UgpC-like"/>
</dbReference>
<evidence type="ECO:0000256" key="2">
    <source>
        <dbReference type="ARBA" id="ARBA00022448"/>
    </source>
</evidence>
<dbReference type="PROSITE" id="PS50893">
    <property type="entry name" value="ABC_TRANSPORTER_2"/>
    <property type="match status" value="1"/>
</dbReference>
<dbReference type="GO" id="GO:0022857">
    <property type="term" value="F:transmembrane transporter activity"/>
    <property type="evidence" value="ECO:0007669"/>
    <property type="project" value="UniProtKB-ARBA"/>
</dbReference>
<proteinExistence type="inferred from homology"/>
<evidence type="ECO:0000256" key="7">
    <source>
        <dbReference type="ARBA" id="ARBA00023136"/>
    </source>
</evidence>
<evidence type="ECO:0000259" key="14">
    <source>
        <dbReference type="PROSITE" id="PS50893"/>
    </source>
</evidence>
<comment type="subunit">
    <text evidence="12">The complex is composed of two ATP-binding proteins (XacJ and XacK), two transmembrane proteins (XacH and XacI) and a solute-binding protein (XacG).</text>
</comment>
<evidence type="ECO:0000313" key="15">
    <source>
        <dbReference type="EMBL" id="MFC7318496.1"/>
    </source>
</evidence>
<keyword evidence="7" id="KW-0472">Membrane</keyword>
<keyword evidence="2" id="KW-0813">Transport</keyword>
<dbReference type="SUPFAM" id="SSF52540">
    <property type="entry name" value="P-loop containing nucleoside triphosphate hydrolases"/>
    <property type="match status" value="1"/>
</dbReference>
<comment type="subcellular location">
    <subcellularLocation>
        <location evidence="1">Cell membrane</location>
        <topology evidence="1">Peripheral membrane protein</topology>
    </subcellularLocation>
</comment>
<dbReference type="InterPro" id="IPR012340">
    <property type="entry name" value="NA-bd_OB-fold"/>
</dbReference>
<evidence type="ECO:0000256" key="11">
    <source>
        <dbReference type="ARBA" id="ARBA00061029"/>
    </source>
</evidence>
<keyword evidence="16" id="KW-1185">Reference proteome</keyword>
<evidence type="ECO:0000256" key="12">
    <source>
        <dbReference type="ARBA" id="ARBA00065962"/>
    </source>
</evidence>
<dbReference type="Proteomes" id="UP001596547">
    <property type="component" value="Unassembled WGS sequence"/>
</dbReference>
<dbReference type="GO" id="GO:0005886">
    <property type="term" value="C:plasma membrane"/>
    <property type="evidence" value="ECO:0007669"/>
    <property type="project" value="UniProtKB-SubCell"/>
</dbReference>
<sequence>MAAETHPEAEIGSNDGDAAIVLDELRKEYGGLVAVDGLSLTVESGEFLVLLGPSGCGKSTTLRMIAGLETPTGGTIELGDEDVTRTLPQKRDLSMVFQSYALYPHKTVRGNLAFPLGKMDLSAAERERKIEDTAELLEIAELLEKKPGQLSGGQRQRVAVGRTIVREPKAFLMDEPLSNLDARLRVRTRLEIRELQQRLGTTTVYVTHDQEEAMSVADRIAVMDGGELQQVGTPEEIYERPANEFVAGFIGNPPMNFFEVDAGEGTRVFPDDPVDLDASVPADAATLGVRPEHVHLVGDRDGTRATDDRCEPFACTVDVIEPLGNAYELGLIRGGEPFVARLRELPESAVPGATVEVAFDAAELHAFDESGGSIR</sequence>
<dbReference type="RefSeq" id="WP_276306662.1">
    <property type="nucleotide sequence ID" value="NZ_CP119993.1"/>
</dbReference>
<gene>
    <name evidence="15" type="ORF">ACFQPE_17090</name>
</gene>
<organism evidence="15 16">
    <name type="scientific">Halomarina halobia</name>
    <dbReference type="NCBI Taxonomy" id="3033386"/>
    <lineage>
        <taxon>Archaea</taxon>
        <taxon>Methanobacteriati</taxon>
        <taxon>Methanobacteriota</taxon>
        <taxon>Stenosarchaea group</taxon>
        <taxon>Halobacteria</taxon>
        <taxon>Halobacteriales</taxon>
        <taxon>Natronomonadaceae</taxon>
        <taxon>Halomarina</taxon>
    </lineage>
</organism>
<dbReference type="EMBL" id="JBHTBF010000003">
    <property type="protein sequence ID" value="MFC7318496.1"/>
    <property type="molecule type" value="Genomic_DNA"/>
</dbReference>
<evidence type="ECO:0000313" key="16">
    <source>
        <dbReference type="Proteomes" id="UP001596547"/>
    </source>
</evidence>
<dbReference type="Pfam" id="PF08402">
    <property type="entry name" value="TOBE_2"/>
    <property type="match status" value="1"/>
</dbReference>
<evidence type="ECO:0000256" key="9">
    <source>
        <dbReference type="ARBA" id="ARBA00051890"/>
    </source>
</evidence>
<dbReference type="GeneID" id="79317322"/>
<comment type="function">
    <text evidence="10">Part of the ABC transporter complex XacGHIJK involved in the uptake of xylose and arabinose. Responsible for energy coupling to the transport system.</text>
</comment>
<feature type="domain" description="ABC transporter" evidence="14">
    <location>
        <begin position="20"/>
        <end position="250"/>
    </location>
</feature>
<dbReference type="InterPro" id="IPR027417">
    <property type="entry name" value="P-loop_NTPase"/>
</dbReference>
<evidence type="ECO:0000256" key="4">
    <source>
        <dbReference type="ARBA" id="ARBA00022741"/>
    </source>
</evidence>
<protein>
    <recommendedName>
        <fullName evidence="13">ABC-type D-xylose/L-arabinose transporter</fullName>
        <ecNumber evidence="13">7.5.2.13</ecNumber>
    </recommendedName>
</protein>
<reference evidence="15 16" key="1">
    <citation type="journal article" date="2019" name="Int. J. Syst. Evol. Microbiol.">
        <title>The Global Catalogue of Microorganisms (GCM) 10K type strain sequencing project: providing services to taxonomists for standard genome sequencing and annotation.</title>
        <authorList>
            <consortium name="The Broad Institute Genomics Platform"/>
            <consortium name="The Broad Institute Genome Sequencing Center for Infectious Disease"/>
            <person name="Wu L."/>
            <person name="Ma J."/>
        </authorList>
    </citation>
    <scope>NUCLEOTIDE SEQUENCE [LARGE SCALE GENOMIC DNA]</scope>
    <source>
        <strain evidence="15 16">PSR21</strain>
    </source>
</reference>
<keyword evidence="4" id="KW-0547">Nucleotide-binding</keyword>
<dbReference type="InterPro" id="IPR008995">
    <property type="entry name" value="Mo/tungstate-bd_C_term_dom"/>
</dbReference>
<dbReference type="FunFam" id="3.40.50.300:FF:000042">
    <property type="entry name" value="Maltose/maltodextrin ABC transporter, ATP-binding protein"/>
    <property type="match status" value="1"/>
</dbReference>
<dbReference type="InterPro" id="IPR003439">
    <property type="entry name" value="ABC_transporter-like_ATP-bd"/>
</dbReference>
<comment type="similarity">
    <text evidence="11">Belongs to the ABC transporter superfamily. Carbohydrate uptake transporter-1 (CUT1) (TC 3.A.1.1) family.</text>
</comment>
<dbReference type="GO" id="GO:0005524">
    <property type="term" value="F:ATP binding"/>
    <property type="evidence" value="ECO:0007669"/>
    <property type="project" value="UniProtKB-KW"/>
</dbReference>
<dbReference type="InterPro" id="IPR013611">
    <property type="entry name" value="Transp-assoc_OB_typ2"/>
</dbReference>
<evidence type="ECO:0000256" key="5">
    <source>
        <dbReference type="ARBA" id="ARBA00022840"/>
    </source>
</evidence>
<dbReference type="GO" id="GO:1902495">
    <property type="term" value="C:transmembrane transporter complex"/>
    <property type="evidence" value="ECO:0007669"/>
    <property type="project" value="UniProtKB-ARBA"/>
</dbReference>
<comment type="catalytic activity">
    <reaction evidence="8">
        <text>D-xylose(out) + ATP + H2O = D-xylose(in) + ADP + phosphate + H(+)</text>
        <dbReference type="Rhea" id="RHEA:29899"/>
        <dbReference type="ChEBI" id="CHEBI:15377"/>
        <dbReference type="ChEBI" id="CHEBI:15378"/>
        <dbReference type="ChEBI" id="CHEBI:30616"/>
        <dbReference type="ChEBI" id="CHEBI:43474"/>
        <dbReference type="ChEBI" id="CHEBI:53455"/>
        <dbReference type="ChEBI" id="CHEBI:456216"/>
        <dbReference type="EC" id="7.5.2.13"/>
    </reaction>
    <physiologicalReaction direction="left-to-right" evidence="8">
        <dbReference type="Rhea" id="RHEA:29900"/>
    </physiologicalReaction>
</comment>
<dbReference type="AlphaFoldDB" id="A0ABD6ADB2"/>
<evidence type="ECO:0000256" key="3">
    <source>
        <dbReference type="ARBA" id="ARBA00022475"/>
    </source>
</evidence>
<dbReference type="SMART" id="SM00382">
    <property type="entry name" value="AAA"/>
    <property type="match status" value="1"/>
</dbReference>
<dbReference type="InterPro" id="IPR017871">
    <property type="entry name" value="ABC_transporter-like_CS"/>
</dbReference>
<dbReference type="Gene3D" id="3.40.50.300">
    <property type="entry name" value="P-loop containing nucleotide triphosphate hydrolases"/>
    <property type="match status" value="1"/>
</dbReference>
<keyword evidence="6" id="KW-1278">Translocase</keyword>
<dbReference type="Gene3D" id="2.40.50.140">
    <property type="entry name" value="Nucleic acid-binding proteins"/>
    <property type="match status" value="1"/>
</dbReference>
<dbReference type="SUPFAM" id="SSF50331">
    <property type="entry name" value="MOP-like"/>
    <property type="match status" value="1"/>
</dbReference>
<evidence type="ECO:0000256" key="1">
    <source>
        <dbReference type="ARBA" id="ARBA00004202"/>
    </source>
</evidence>
<name>A0ABD6ADB2_9EURY</name>
<dbReference type="Pfam" id="PF00005">
    <property type="entry name" value="ABC_tran"/>
    <property type="match status" value="1"/>
</dbReference>
<evidence type="ECO:0000256" key="6">
    <source>
        <dbReference type="ARBA" id="ARBA00022967"/>
    </source>
</evidence>
<keyword evidence="3" id="KW-1003">Cell membrane</keyword>
<dbReference type="Gene3D" id="2.40.50.100">
    <property type="match status" value="1"/>
</dbReference>
<evidence type="ECO:0000256" key="10">
    <source>
        <dbReference type="ARBA" id="ARBA00053454"/>
    </source>
</evidence>
<evidence type="ECO:0000256" key="8">
    <source>
        <dbReference type="ARBA" id="ARBA00050355"/>
    </source>
</evidence>
<dbReference type="PANTHER" id="PTHR43875">
    <property type="entry name" value="MALTODEXTRIN IMPORT ATP-BINDING PROTEIN MSMX"/>
    <property type="match status" value="1"/>
</dbReference>
<evidence type="ECO:0000256" key="13">
    <source>
        <dbReference type="ARBA" id="ARBA00066315"/>
    </source>
</evidence>
<accession>A0ABD6ADB2</accession>
<dbReference type="InterPro" id="IPR003593">
    <property type="entry name" value="AAA+_ATPase"/>
</dbReference>
<dbReference type="PROSITE" id="PS00211">
    <property type="entry name" value="ABC_TRANSPORTER_1"/>
    <property type="match status" value="1"/>
</dbReference>
<dbReference type="EC" id="7.5.2.13" evidence="13"/>